<evidence type="ECO:0000313" key="11">
    <source>
        <dbReference type="Proteomes" id="UP000319865"/>
    </source>
</evidence>
<protein>
    <submittedName>
        <fullName evidence="10">Iron(III) transport system permease protein</fullName>
    </submittedName>
</protein>
<dbReference type="InterPro" id="IPR035906">
    <property type="entry name" value="MetI-like_sf"/>
</dbReference>
<dbReference type="PROSITE" id="PS50928">
    <property type="entry name" value="ABC_TM1"/>
    <property type="match status" value="2"/>
</dbReference>
<keyword evidence="7 8" id="KW-0472">Membrane</keyword>
<dbReference type="EMBL" id="VFQE01000001">
    <property type="protein sequence ID" value="TQN42584.1"/>
    <property type="molecule type" value="Genomic_DNA"/>
</dbReference>
<evidence type="ECO:0000256" key="1">
    <source>
        <dbReference type="ARBA" id="ARBA00004429"/>
    </source>
</evidence>
<reference evidence="10 11" key="1">
    <citation type="submission" date="2019-06" db="EMBL/GenBank/DDBJ databases">
        <title>Sequencing the genomes of 1000 actinobacteria strains.</title>
        <authorList>
            <person name="Klenk H.-P."/>
        </authorList>
    </citation>
    <scope>NUCLEOTIDE SEQUENCE [LARGE SCALE GENOMIC DNA]</scope>
    <source>
        <strain evidence="10 11">DSM 46837</strain>
    </source>
</reference>
<feature type="transmembrane region" description="Helical" evidence="8">
    <location>
        <begin position="85"/>
        <end position="107"/>
    </location>
</feature>
<dbReference type="AlphaFoldDB" id="A0A543PET0"/>
<feature type="transmembrane region" description="Helical" evidence="8">
    <location>
        <begin position="378"/>
        <end position="398"/>
    </location>
</feature>
<dbReference type="CDD" id="cd06261">
    <property type="entry name" value="TM_PBP2"/>
    <property type="match status" value="1"/>
</dbReference>
<feature type="transmembrane region" description="Helical" evidence="8">
    <location>
        <begin position="505"/>
        <end position="527"/>
    </location>
</feature>
<keyword evidence="6 8" id="KW-1133">Transmembrane helix</keyword>
<gene>
    <name evidence="10" type="ORF">FHU33_1989</name>
</gene>
<evidence type="ECO:0000313" key="10">
    <source>
        <dbReference type="EMBL" id="TQN42584.1"/>
    </source>
</evidence>
<feature type="transmembrane region" description="Helical" evidence="8">
    <location>
        <begin position="404"/>
        <end position="421"/>
    </location>
</feature>
<dbReference type="PANTHER" id="PTHR43357">
    <property type="entry name" value="INNER MEMBRANE ABC TRANSPORTER PERMEASE PROTEIN YDCV"/>
    <property type="match status" value="1"/>
</dbReference>
<evidence type="ECO:0000256" key="7">
    <source>
        <dbReference type="ARBA" id="ARBA00023136"/>
    </source>
</evidence>
<comment type="caution">
    <text evidence="10">The sequence shown here is derived from an EMBL/GenBank/DDBJ whole genome shotgun (WGS) entry which is preliminary data.</text>
</comment>
<dbReference type="Pfam" id="PF00528">
    <property type="entry name" value="BPD_transp_1"/>
    <property type="match status" value="2"/>
</dbReference>
<feature type="domain" description="ABC transmembrane type-1" evidence="9">
    <location>
        <begin position="342"/>
        <end position="526"/>
    </location>
</feature>
<comment type="subcellular location">
    <subcellularLocation>
        <location evidence="1">Cell inner membrane</location>
        <topology evidence="1">Multi-pass membrane protein</topology>
    </subcellularLocation>
    <subcellularLocation>
        <location evidence="8">Cell membrane</location>
        <topology evidence="8">Multi-pass membrane protein</topology>
    </subcellularLocation>
</comment>
<feature type="transmembrane region" description="Helical" evidence="8">
    <location>
        <begin position="51"/>
        <end position="76"/>
    </location>
</feature>
<proteinExistence type="inferred from homology"/>
<dbReference type="GO" id="GO:0005886">
    <property type="term" value="C:plasma membrane"/>
    <property type="evidence" value="ECO:0007669"/>
    <property type="project" value="UniProtKB-SubCell"/>
</dbReference>
<dbReference type="Proteomes" id="UP000319865">
    <property type="component" value="Unassembled WGS sequence"/>
</dbReference>
<feature type="transmembrane region" description="Helical" evidence="8">
    <location>
        <begin position="292"/>
        <end position="312"/>
    </location>
</feature>
<evidence type="ECO:0000256" key="8">
    <source>
        <dbReference type="RuleBase" id="RU363032"/>
    </source>
</evidence>
<accession>A0A543PET0</accession>
<name>A0A543PET0_9ACTN</name>
<evidence type="ECO:0000256" key="5">
    <source>
        <dbReference type="ARBA" id="ARBA00022692"/>
    </source>
</evidence>
<organism evidence="10 11">
    <name type="scientific">Blastococcus colisei</name>
    <dbReference type="NCBI Taxonomy" id="1564162"/>
    <lineage>
        <taxon>Bacteria</taxon>
        <taxon>Bacillati</taxon>
        <taxon>Actinomycetota</taxon>
        <taxon>Actinomycetes</taxon>
        <taxon>Geodermatophilales</taxon>
        <taxon>Geodermatophilaceae</taxon>
        <taxon>Blastococcus</taxon>
    </lineage>
</organism>
<evidence type="ECO:0000256" key="6">
    <source>
        <dbReference type="ARBA" id="ARBA00022989"/>
    </source>
</evidence>
<keyword evidence="4" id="KW-0997">Cell inner membrane</keyword>
<feature type="domain" description="ABC transmembrane type-1" evidence="9">
    <location>
        <begin position="51"/>
        <end position="254"/>
    </location>
</feature>
<feature type="transmembrane region" description="Helical" evidence="8">
    <location>
        <begin position="346"/>
        <end position="366"/>
    </location>
</feature>
<feature type="transmembrane region" description="Helical" evidence="8">
    <location>
        <begin position="462"/>
        <end position="485"/>
    </location>
</feature>
<evidence type="ECO:0000259" key="9">
    <source>
        <dbReference type="PROSITE" id="PS50928"/>
    </source>
</evidence>
<keyword evidence="2 8" id="KW-0813">Transport</keyword>
<dbReference type="InterPro" id="IPR000515">
    <property type="entry name" value="MetI-like"/>
</dbReference>
<keyword evidence="11" id="KW-1185">Reference proteome</keyword>
<keyword evidence="3" id="KW-1003">Cell membrane</keyword>
<feature type="transmembrane region" description="Helical" evidence="8">
    <location>
        <begin position="175"/>
        <end position="205"/>
    </location>
</feature>
<keyword evidence="5 8" id="KW-0812">Transmembrane</keyword>
<dbReference type="SUPFAM" id="SSF161098">
    <property type="entry name" value="MetI-like"/>
    <property type="match status" value="2"/>
</dbReference>
<dbReference type="Gene3D" id="1.10.3720.10">
    <property type="entry name" value="MetI-like"/>
    <property type="match status" value="2"/>
</dbReference>
<dbReference type="PANTHER" id="PTHR43357:SF4">
    <property type="entry name" value="INNER MEMBRANE ABC TRANSPORTER PERMEASE PROTEIN YDCV"/>
    <property type="match status" value="1"/>
</dbReference>
<dbReference type="RefSeq" id="WP_170182392.1">
    <property type="nucleotide sequence ID" value="NZ_VFQE01000001.1"/>
</dbReference>
<feature type="transmembrane region" description="Helical" evidence="8">
    <location>
        <begin position="238"/>
        <end position="260"/>
    </location>
</feature>
<dbReference type="GO" id="GO:0055085">
    <property type="term" value="P:transmembrane transport"/>
    <property type="evidence" value="ECO:0007669"/>
    <property type="project" value="InterPro"/>
</dbReference>
<sequence length="552" mass="56455">MLVRWSAVVAVLAVVAALVALPLLRLGAVLWQESDGDLAGVLGSARLGTAVRNSLLLAAAVTAAAVPLGVAIALVLRRPDLPGRALWRVAVLLPVVVPDFVLGYSWTQAYARAGFTDTVAGLHWPGLLGPVGVWVVLVVNAAPLAYLVVAAGLAARAEPDLERAARVSGARSGTVLLTITLRLLLPALSAAAVLVFVLTLGSFAIPHVLGAPAGFSTVTTRIYADLSIGGDPASFLEAVALALLLVVLAAVCVAPADALLGPRLRAERPAGAQGTSAVAGSRPVRRAQATALAGYLVLTVALPLAALALASVTRALGIPPTPGNWTLDHFREILTPRTVEAVGRSVGLALAAASLLVLLGALVAVLERRRAGRAIGTLVTLTLVLPGSTLAVGLLLAYGRWLSGTLTLILLAYVAKLWAFAHRPIAGALDRLPPDELRAARVSGAGALTTVRTVALRPLAPALLAAWLICFLTALYEVTMSSLLYGPGTETLAVVVLNSQELGRIGPTAALSVVLSLLLAVPALALWPVFRALRGGRGAPSAGTRTEGPSAG</sequence>
<evidence type="ECO:0000256" key="2">
    <source>
        <dbReference type="ARBA" id="ARBA00022448"/>
    </source>
</evidence>
<comment type="similarity">
    <text evidence="8">Belongs to the binding-protein-dependent transport system permease family.</text>
</comment>
<feature type="transmembrane region" description="Helical" evidence="8">
    <location>
        <begin position="127"/>
        <end position="154"/>
    </location>
</feature>
<evidence type="ECO:0000256" key="4">
    <source>
        <dbReference type="ARBA" id="ARBA00022519"/>
    </source>
</evidence>
<evidence type="ECO:0000256" key="3">
    <source>
        <dbReference type="ARBA" id="ARBA00022475"/>
    </source>
</evidence>